<dbReference type="Gene3D" id="3.30.70.1120">
    <property type="entry name" value="TT1725-like"/>
    <property type="match status" value="1"/>
</dbReference>
<evidence type="ECO:0000313" key="2">
    <source>
        <dbReference type="Proteomes" id="UP000269883"/>
    </source>
</evidence>
<dbReference type="PANTHER" id="PTHR36441:SF1">
    <property type="entry name" value="DUF503 DOMAIN-CONTAINING PROTEIN"/>
    <property type="match status" value="1"/>
</dbReference>
<sequence>MILGLLRLDFRLHGNRSLKGKRQIANSLKQKLRNKFNVAVSEVEAQDSLDRLVLAVVTVSPESRRVESQLQKALNHAQAATSEELIDSQVEIFSSGNDADEFL</sequence>
<dbReference type="RefSeq" id="WP_126377588.1">
    <property type="nucleotide sequence ID" value="NZ_AP017378.1"/>
</dbReference>
<dbReference type="AlphaFoldDB" id="A0A2Z6AXF0"/>
<dbReference type="Pfam" id="PF04456">
    <property type="entry name" value="DUF503"/>
    <property type="match status" value="1"/>
</dbReference>
<evidence type="ECO:0008006" key="3">
    <source>
        <dbReference type="Google" id="ProtNLM"/>
    </source>
</evidence>
<dbReference type="PANTHER" id="PTHR36441">
    <property type="entry name" value="HYPOTHETICAL CYTOSOLIC PROTEIN"/>
    <property type="match status" value="1"/>
</dbReference>
<dbReference type="InterPro" id="IPR007546">
    <property type="entry name" value="DUF503"/>
</dbReference>
<keyword evidence="2" id="KW-1185">Reference proteome</keyword>
<dbReference type="Proteomes" id="UP000269883">
    <property type="component" value="Chromosome"/>
</dbReference>
<protein>
    <recommendedName>
        <fullName evidence="3">DUF503 domain-containing protein</fullName>
    </recommendedName>
</protein>
<dbReference type="OrthoDB" id="9809023at2"/>
<gene>
    <name evidence="1" type="ORF">DFE_1193</name>
</gene>
<organism evidence="1 2">
    <name type="scientific">Desulfovibrio ferrophilus</name>
    <dbReference type="NCBI Taxonomy" id="241368"/>
    <lineage>
        <taxon>Bacteria</taxon>
        <taxon>Pseudomonadati</taxon>
        <taxon>Thermodesulfobacteriota</taxon>
        <taxon>Desulfovibrionia</taxon>
        <taxon>Desulfovibrionales</taxon>
        <taxon>Desulfovibrionaceae</taxon>
        <taxon>Desulfovibrio</taxon>
    </lineage>
</organism>
<dbReference type="KEGG" id="dfl:DFE_1193"/>
<dbReference type="EMBL" id="AP017378">
    <property type="protein sequence ID" value="BBD07919.1"/>
    <property type="molecule type" value="Genomic_DNA"/>
</dbReference>
<name>A0A2Z6AXF0_9BACT</name>
<reference evidence="1 2" key="1">
    <citation type="journal article" date="2018" name="Sci. Adv.">
        <title>Multi-heme cytochromes provide a pathway for survival in energy-limited environments.</title>
        <authorList>
            <person name="Deng X."/>
            <person name="Dohmae N."/>
            <person name="Nealson K.H."/>
            <person name="Hashimoto K."/>
            <person name="Okamoto A."/>
        </authorList>
    </citation>
    <scope>NUCLEOTIDE SEQUENCE [LARGE SCALE GENOMIC DNA]</scope>
    <source>
        <strain evidence="1 2">IS5</strain>
    </source>
</reference>
<accession>A0A2Z6AXF0</accession>
<evidence type="ECO:0000313" key="1">
    <source>
        <dbReference type="EMBL" id="BBD07919.1"/>
    </source>
</evidence>
<proteinExistence type="predicted"/>
<dbReference type="InterPro" id="IPR036746">
    <property type="entry name" value="TT1725-like_sf"/>
</dbReference>
<dbReference type="SUPFAM" id="SSF103007">
    <property type="entry name" value="Hypothetical protein TT1725"/>
    <property type="match status" value="1"/>
</dbReference>